<dbReference type="GO" id="GO:0005743">
    <property type="term" value="C:mitochondrial inner membrane"/>
    <property type="evidence" value="ECO:0007669"/>
    <property type="project" value="UniProtKB-SubCell"/>
</dbReference>
<evidence type="ECO:0000259" key="12">
    <source>
        <dbReference type="Pfam" id="PF01593"/>
    </source>
</evidence>
<dbReference type="EC" id="1.3.3.4" evidence="4 11"/>
<evidence type="ECO:0000256" key="7">
    <source>
        <dbReference type="ARBA" id="ARBA00023002"/>
    </source>
</evidence>
<keyword evidence="9 11" id="KW-0627">Porphyrin biosynthesis</keyword>
<dbReference type="AlphaFoldDB" id="A0A1L0C3Z2"/>
<feature type="domain" description="Amine oxidase" evidence="12">
    <location>
        <begin position="17"/>
        <end position="316"/>
    </location>
</feature>
<sequence>MSLIPKNGKVAVVGAGISGLTYSYFLLKLRPDVSISILESLARPGGWISTEKLNDAGKEIILEKGPRTLRGVSDGTLLIVDILRHLQLENQVEVMKSTSIANRKWLLDLSNNLVQVPNSVSLLLKFLGSDVTDGLVRGVLREPFRNKLTDAQDESIQSFFQRRFGSPEIADNILSAVMHGIYSGNVAKLSVQTTLPSLVEMEKKDGSIVKSMLRKMRSQKNKVLPTINETLAQYELLISPDSNLGQLSQSLKKFPILRLQDGLQVLPNALAELLLRQNNITINYESEVDSLDLKSGALLVNGKKDNYDHVRFTLGAARLLEVVGRDPELQQVLNLFEYSSIFMANVYSKKGGLIPAKGNGFGFLVPSRNSNPESLLGVIFDSDTELDAEKFFGGSQVAKVSYDKVTLMMGGHYFNERGIPSTSINLRAARNVLSSILGVKLDNYKIILRDEATENSKEVKLEDNDLLISYNLHKNCIPQYNVGFLDKVKSMVLIVDEKSKRKVSIGGTSLGKLGVPDCVMNSLEDALAQGR</sequence>
<reference evidence="13 14" key="1">
    <citation type="submission" date="2016-10" db="EMBL/GenBank/DDBJ databases">
        <authorList>
            <person name="de Groot N.N."/>
        </authorList>
    </citation>
    <scope>NUCLEOTIDE SEQUENCE [LARGE SCALE GENOMIC DNA]</scope>
    <source>
        <strain evidence="13 14">PYCC 4715</strain>
    </source>
</reference>
<comment type="pathway">
    <text evidence="2 11">Porphyrin-containing compound metabolism; protoporphyrin-IX biosynthesis; protoporphyrin-IX from protoporphyrinogen-IX: step 1/1.</text>
</comment>
<evidence type="ECO:0000256" key="2">
    <source>
        <dbReference type="ARBA" id="ARBA00005073"/>
    </source>
</evidence>
<keyword evidence="6 11" id="KW-0274">FAD</keyword>
<dbReference type="InterPro" id="IPR002937">
    <property type="entry name" value="Amino_oxidase"/>
</dbReference>
<dbReference type="GO" id="GO:0006782">
    <property type="term" value="P:protoporphyrinogen IX biosynthetic process"/>
    <property type="evidence" value="ECO:0007669"/>
    <property type="project" value="UniProtKB-UniRule"/>
</dbReference>
<name>A0A1L0C3Z2_9ASCO</name>
<evidence type="ECO:0000256" key="8">
    <source>
        <dbReference type="ARBA" id="ARBA00023133"/>
    </source>
</evidence>
<evidence type="ECO:0000256" key="5">
    <source>
        <dbReference type="ARBA" id="ARBA00022630"/>
    </source>
</evidence>
<evidence type="ECO:0000256" key="10">
    <source>
        <dbReference type="ARBA" id="ARBA00047554"/>
    </source>
</evidence>
<evidence type="ECO:0000256" key="1">
    <source>
        <dbReference type="ARBA" id="ARBA00002600"/>
    </source>
</evidence>
<comment type="catalytic activity">
    <reaction evidence="10 11">
        <text>protoporphyrinogen IX + 3 O2 = protoporphyrin IX + 3 H2O2</text>
        <dbReference type="Rhea" id="RHEA:25576"/>
        <dbReference type="ChEBI" id="CHEBI:15379"/>
        <dbReference type="ChEBI" id="CHEBI:16240"/>
        <dbReference type="ChEBI" id="CHEBI:57306"/>
        <dbReference type="ChEBI" id="CHEBI:57307"/>
        <dbReference type="EC" id="1.3.3.4"/>
    </reaction>
</comment>
<evidence type="ECO:0000256" key="11">
    <source>
        <dbReference type="RuleBase" id="RU367069"/>
    </source>
</evidence>
<dbReference type="Pfam" id="PF01593">
    <property type="entry name" value="Amino_oxidase"/>
    <property type="match status" value="1"/>
</dbReference>
<dbReference type="PANTHER" id="PTHR42923">
    <property type="entry name" value="PROTOPORPHYRINOGEN OXIDASE"/>
    <property type="match status" value="1"/>
</dbReference>
<comment type="cofactor">
    <cofactor evidence="11">
        <name>FAD</name>
        <dbReference type="ChEBI" id="CHEBI:57692"/>
    </cofactor>
    <text evidence="11">Binds 1 FAD per subunit.</text>
</comment>
<evidence type="ECO:0000256" key="3">
    <source>
        <dbReference type="ARBA" id="ARBA00010551"/>
    </source>
</evidence>
<dbReference type="PANTHER" id="PTHR42923:SF3">
    <property type="entry name" value="PROTOPORPHYRINOGEN OXIDASE"/>
    <property type="match status" value="1"/>
</dbReference>
<dbReference type="EMBL" id="LT635769">
    <property type="protein sequence ID" value="SGZ58227.1"/>
    <property type="molecule type" value="Genomic_DNA"/>
</dbReference>
<keyword evidence="8 11" id="KW-0350">Heme biosynthesis</keyword>
<keyword evidence="7 11" id="KW-0560">Oxidoreductase</keyword>
<dbReference type="SUPFAM" id="SSF51905">
    <property type="entry name" value="FAD/NAD(P)-binding domain"/>
    <property type="match status" value="1"/>
</dbReference>
<protein>
    <recommendedName>
        <fullName evidence="4 11">Protoporphyrinogen oxidase</fullName>
        <ecNumber evidence="4 11">1.3.3.4</ecNumber>
    </recommendedName>
</protein>
<comment type="function">
    <text evidence="1 11">Catalyzes the 6-electron oxidation of protoporphyrinogen-IX to form protoporphyrin-IX.</text>
</comment>
<evidence type="ECO:0000313" key="13">
    <source>
        <dbReference type="EMBL" id="SGZ58227.1"/>
    </source>
</evidence>
<comment type="similarity">
    <text evidence="3 11">Belongs to the protoporphyrinogen/coproporphyrinogen oxidase family. Protoporphyrinogen oxidase subfamily.</text>
</comment>
<keyword evidence="5 11" id="KW-0285">Flavoprotein</keyword>
<gene>
    <name evidence="13" type="ORF">SAMEA4029009_CIC11G00000002478</name>
</gene>
<dbReference type="Proteomes" id="UP000182259">
    <property type="component" value="Chromosome VI"/>
</dbReference>
<accession>A0A1L0C3Z2</accession>
<dbReference type="Gene3D" id="3.50.50.60">
    <property type="entry name" value="FAD/NAD(P)-binding domain"/>
    <property type="match status" value="1"/>
</dbReference>
<evidence type="ECO:0000313" key="14">
    <source>
        <dbReference type="Proteomes" id="UP000182259"/>
    </source>
</evidence>
<dbReference type="UniPathway" id="UPA00251">
    <property type="reaction ID" value="UER00324"/>
</dbReference>
<dbReference type="InterPro" id="IPR036188">
    <property type="entry name" value="FAD/NAD-bd_sf"/>
</dbReference>
<comment type="subcellular location">
    <subcellularLocation>
        <location evidence="11">Mitochondrion inner membrane</location>
    </subcellularLocation>
</comment>
<dbReference type="SUPFAM" id="SSF54373">
    <property type="entry name" value="FAD-linked reductases, C-terminal domain"/>
    <property type="match status" value="1"/>
</dbReference>
<proteinExistence type="inferred from homology"/>
<dbReference type="InterPro" id="IPR050464">
    <property type="entry name" value="Zeta_carotene_desat/Oxidored"/>
</dbReference>
<evidence type="ECO:0000256" key="4">
    <source>
        <dbReference type="ARBA" id="ARBA00012867"/>
    </source>
</evidence>
<evidence type="ECO:0000256" key="6">
    <source>
        <dbReference type="ARBA" id="ARBA00022827"/>
    </source>
</evidence>
<dbReference type="NCBIfam" id="TIGR00562">
    <property type="entry name" value="proto_IX_ox"/>
    <property type="match status" value="1"/>
</dbReference>
<dbReference type="GO" id="GO:0004729">
    <property type="term" value="F:oxygen-dependent protoporphyrinogen oxidase activity"/>
    <property type="evidence" value="ECO:0007669"/>
    <property type="project" value="UniProtKB-UniRule"/>
</dbReference>
<organism evidence="13 14">
    <name type="scientific">Sungouiella intermedia</name>
    <dbReference type="NCBI Taxonomy" id="45354"/>
    <lineage>
        <taxon>Eukaryota</taxon>
        <taxon>Fungi</taxon>
        <taxon>Dikarya</taxon>
        <taxon>Ascomycota</taxon>
        <taxon>Saccharomycotina</taxon>
        <taxon>Pichiomycetes</taxon>
        <taxon>Metschnikowiaceae</taxon>
        <taxon>Sungouiella</taxon>
    </lineage>
</organism>
<dbReference type="InterPro" id="IPR004572">
    <property type="entry name" value="Protoporphyrinogen_oxidase"/>
</dbReference>
<evidence type="ECO:0000256" key="9">
    <source>
        <dbReference type="ARBA" id="ARBA00023244"/>
    </source>
</evidence>